<keyword evidence="3" id="KW-1185">Reference proteome</keyword>
<dbReference type="STRING" id="311180.SAMN04488050_106145"/>
<evidence type="ECO:0000313" key="2">
    <source>
        <dbReference type="EMBL" id="SFS89679.1"/>
    </source>
</evidence>
<gene>
    <name evidence="2" type="ORF">SAMN04488050_106145</name>
</gene>
<name>A0A1I6TKB6_9RHOB</name>
<organism evidence="2 3">
    <name type="scientific">Alloyangia pacifica</name>
    <dbReference type="NCBI Taxonomy" id="311180"/>
    <lineage>
        <taxon>Bacteria</taxon>
        <taxon>Pseudomonadati</taxon>
        <taxon>Pseudomonadota</taxon>
        <taxon>Alphaproteobacteria</taxon>
        <taxon>Rhodobacterales</taxon>
        <taxon>Roseobacteraceae</taxon>
        <taxon>Alloyangia</taxon>
    </lineage>
</organism>
<evidence type="ECO:0000313" key="3">
    <source>
        <dbReference type="Proteomes" id="UP000199392"/>
    </source>
</evidence>
<evidence type="ECO:0000256" key="1">
    <source>
        <dbReference type="SAM" id="Phobius"/>
    </source>
</evidence>
<dbReference type="EMBL" id="FOZW01000006">
    <property type="protein sequence ID" value="SFS89679.1"/>
    <property type="molecule type" value="Genomic_DNA"/>
</dbReference>
<dbReference type="AlphaFoldDB" id="A0A1I6TKB6"/>
<sequence length="60" mass="6215">MGIAHEHELHQRRRGRNIGVGLTLAAFIAIVFGLTIVKIGSGDFSSATAPQGAGEVQSGN</sequence>
<protein>
    <recommendedName>
        <fullName evidence="4">Cytochrome C oxidase assembly protein</fullName>
    </recommendedName>
</protein>
<evidence type="ECO:0008006" key="4">
    <source>
        <dbReference type="Google" id="ProtNLM"/>
    </source>
</evidence>
<dbReference type="RefSeq" id="WP_092425171.1">
    <property type="nucleotide sequence ID" value="NZ_FNCL01000006.1"/>
</dbReference>
<dbReference type="OrthoDB" id="7871759at2"/>
<feature type="transmembrane region" description="Helical" evidence="1">
    <location>
        <begin position="20"/>
        <end position="40"/>
    </location>
</feature>
<accession>A0A1I6TKB6</accession>
<reference evidence="3" key="1">
    <citation type="submission" date="2016-10" db="EMBL/GenBank/DDBJ databases">
        <authorList>
            <person name="Varghese N."/>
            <person name="Submissions S."/>
        </authorList>
    </citation>
    <scope>NUCLEOTIDE SEQUENCE [LARGE SCALE GENOMIC DNA]</scope>
    <source>
        <strain evidence="3">DSM 26894</strain>
    </source>
</reference>
<keyword evidence="1" id="KW-0812">Transmembrane</keyword>
<keyword evidence="1" id="KW-0472">Membrane</keyword>
<dbReference type="Proteomes" id="UP000199392">
    <property type="component" value="Unassembled WGS sequence"/>
</dbReference>
<proteinExistence type="predicted"/>
<keyword evidence="1" id="KW-1133">Transmembrane helix</keyword>